<dbReference type="Proteomes" id="UP001149140">
    <property type="component" value="Unassembled WGS sequence"/>
</dbReference>
<keyword evidence="1" id="KW-0472">Membrane</keyword>
<dbReference type="AlphaFoldDB" id="A0A9X3MZR0"/>
<feature type="transmembrane region" description="Helical" evidence="1">
    <location>
        <begin position="23"/>
        <end position="42"/>
    </location>
</feature>
<keyword evidence="1" id="KW-0812">Transmembrane</keyword>
<feature type="transmembrane region" description="Helical" evidence="1">
    <location>
        <begin position="161"/>
        <end position="182"/>
    </location>
</feature>
<comment type="caution">
    <text evidence="2">The sequence shown here is derived from an EMBL/GenBank/DDBJ whole genome shotgun (WGS) entry which is preliminary data.</text>
</comment>
<keyword evidence="1" id="KW-1133">Transmembrane helix</keyword>
<sequence>MAATHAVPPAGAVARSYEHTERVVCAIFMLVSPLILLVATIVHPKHGIAKTDGAEYYGAAYEHTTRFYIAHTGYFLTGVTLIVAFIGMNRLVRPTHPKAAFWGLVLSAMGFVGWGAIDGMDFMTFNAGRFTAGSQWAGSLGGSLDHNTMQTYIDNALGDNFVLIPVFGVFFLLIIGLVVNAVGLHRSGIVNFFHALLLPIGVTGVISFLDYPPLEIGSGLCVCAAVIPIGVRQLRARHDATAAQAAAS</sequence>
<name>A0A9X3MZR0_9ACTN</name>
<accession>A0A9X3MZR0</accession>
<organism evidence="2 3">
    <name type="scientific">Solirubrobacter ginsenosidimutans</name>
    <dbReference type="NCBI Taxonomy" id="490573"/>
    <lineage>
        <taxon>Bacteria</taxon>
        <taxon>Bacillati</taxon>
        <taxon>Actinomycetota</taxon>
        <taxon>Thermoleophilia</taxon>
        <taxon>Solirubrobacterales</taxon>
        <taxon>Solirubrobacteraceae</taxon>
        <taxon>Solirubrobacter</taxon>
    </lineage>
</organism>
<evidence type="ECO:0000313" key="3">
    <source>
        <dbReference type="Proteomes" id="UP001149140"/>
    </source>
</evidence>
<feature type="transmembrane region" description="Helical" evidence="1">
    <location>
        <begin position="99"/>
        <end position="117"/>
    </location>
</feature>
<evidence type="ECO:0000256" key="1">
    <source>
        <dbReference type="SAM" id="Phobius"/>
    </source>
</evidence>
<keyword evidence="3" id="KW-1185">Reference proteome</keyword>
<protein>
    <submittedName>
        <fullName evidence="2">Uncharacterized protein</fullName>
    </submittedName>
</protein>
<reference evidence="2" key="1">
    <citation type="submission" date="2022-10" db="EMBL/GenBank/DDBJ databases">
        <title>The WGS of Solirubrobacter ginsenosidimutans DSM 21036.</title>
        <authorList>
            <person name="Jiang Z."/>
        </authorList>
    </citation>
    <scope>NUCLEOTIDE SEQUENCE</scope>
    <source>
        <strain evidence="2">DSM 21036</strain>
    </source>
</reference>
<evidence type="ECO:0000313" key="2">
    <source>
        <dbReference type="EMBL" id="MDA0166026.1"/>
    </source>
</evidence>
<feature type="transmembrane region" description="Helical" evidence="1">
    <location>
        <begin position="67"/>
        <end position="87"/>
    </location>
</feature>
<proteinExistence type="predicted"/>
<feature type="transmembrane region" description="Helical" evidence="1">
    <location>
        <begin position="189"/>
        <end position="208"/>
    </location>
</feature>
<feature type="transmembrane region" description="Helical" evidence="1">
    <location>
        <begin position="214"/>
        <end position="231"/>
    </location>
</feature>
<dbReference type="EMBL" id="JAPDOD010000057">
    <property type="protein sequence ID" value="MDA0166026.1"/>
    <property type="molecule type" value="Genomic_DNA"/>
</dbReference>
<gene>
    <name evidence="2" type="ORF">OM076_37525</name>
</gene>
<dbReference type="RefSeq" id="WP_270045288.1">
    <property type="nucleotide sequence ID" value="NZ_JAPDOD010000057.1"/>
</dbReference>